<dbReference type="AlphaFoldDB" id="A0A0F9H710"/>
<name>A0A0F9H710_9ZZZZ</name>
<dbReference type="SMART" id="SM00899">
    <property type="entry name" value="FeoA"/>
    <property type="match status" value="1"/>
</dbReference>
<feature type="domain" description="Ferrous iron transporter FeoA-like" evidence="2">
    <location>
        <begin position="2"/>
        <end position="73"/>
    </location>
</feature>
<dbReference type="PANTHER" id="PTHR42954">
    <property type="entry name" value="FE(2+) TRANSPORT PROTEIN A"/>
    <property type="match status" value="1"/>
</dbReference>
<dbReference type="InterPro" id="IPR052713">
    <property type="entry name" value="FeoA"/>
</dbReference>
<dbReference type="GO" id="GO:0046914">
    <property type="term" value="F:transition metal ion binding"/>
    <property type="evidence" value="ECO:0007669"/>
    <property type="project" value="InterPro"/>
</dbReference>
<dbReference type="EMBL" id="LAZR01015909">
    <property type="protein sequence ID" value="KKM06820.1"/>
    <property type="molecule type" value="Genomic_DNA"/>
</dbReference>
<sequence length="73" mass="7979">MKTIADLKEGQTGTITKVDSADDWTQRLMVLGLVEGAQIEYVSAAIGNDPIEIKLFGASMSIQQKYAKKFSVE</sequence>
<dbReference type="InterPro" id="IPR008988">
    <property type="entry name" value="Transcriptional_repressor_C"/>
</dbReference>
<dbReference type="InterPro" id="IPR038157">
    <property type="entry name" value="FeoA_core_dom"/>
</dbReference>
<protein>
    <recommendedName>
        <fullName evidence="2">Ferrous iron transporter FeoA-like domain-containing protein</fullName>
    </recommendedName>
</protein>
<reference evidence="3" key="1">
    <citation type="journal article" date="2015" name="Nature">
        <title>Complex archaea that bridge the gap between prokaryotes and eukaryotes.</title>
        <authorList>
            <person name="Spang A."/>
            <person name="Saw J.H."/>
            <person name="Jorgensen S.L."/>
            <person name="Zaremba-Niedzwiedzka K."/>
            <person name="Martijn J."/>
            <person name="Lind A.E."/>
            <person name="van Eijk R."/>
            <person name="Schleper C."/>
            <person name="Guy L."/>
            <person name="Ettema T.J."/>
        </authorList>
    </citation>
    <scope>NUCLEOTIDE SEQUENCE</scope>
</reference>
<dbReference type="Gene3D" id="2.30.30.90">
    <property type="match status" value="1"/>
</dbReference>
<keyword evidence="1" id="KW-0408">Iron</keyword>
<dbReference type="Pfam" id="PF04023">
    <property type="entry name" value="FeoA"/>
    <property type="match status" value="1"/>
</dbReference>
<evidence type="ECO:0000256" key="1">
    <source>
        <dbReference type="ARBA" id="ARBA00023004"/>
    </source>
</evidence>
<proteinExistence type="predicted"/>
<evidence type="ECO:0000259" key="2">
    <source>
        <dbReference type="SMART" id="SM00899"/>
    </source>
</evidence>
<accession>A0A0F9H710</accession>
<dbReference type="InterPro" id="IPR007167">
    <property type="entry name" value="Fe-transptr_FeoA-like"/>
</dbReference>
<dbReference type="PANTHER" id="PTHR42954:SF2">
    <property type="entry name" value="FE(2+) TRANSPORT PROTEIN A"/>
    <property type="match status" value="1"/>
</dbReference>
<comment type="caution">
    <text evidence="3">The sequence shown here is derived from an EMBL/GenBank/DDBJ whole genome shotgun (WGS) entry which is preliminary data.</text>
</comment>
<gene>
    <name evidence="3" type="ORF">LCGC14_1740220</name>
</gene>
<dbReference type="SUPFAM" id="SSF50037">
    <property type="entry name" value="C-terminal domain of transcriptional repressors"/>
    <property type="match status" value="1"/>
</dbReference>
<evidence type="ECO:0000313" key="3">
    <source>
        <dbReference type="EMBL" id="KKM06820.1"/>
    </source>
</evidence>
<organism evidence="3">
    <name type="scientific">marine sediment metagenome</name>
    <dbReference type="NCBI Taxonomy" id="412755"/>
    <lineage>
        <taxon>unclassified sequences</taxon>
        <taxon>metagenomes</taxon>
        <taxon>ecological metagenomes</taxon>
    </lineage>
</organism>